<feature type="transmembrane region" description="Helical" evidence="1">
    <location>
        <begin position="183"/>
        <end position="207"/>
    </location>
</feature>
<protein>
    <recommendedName>
        <fullName evidence="4">Membrane protein YkvI</fullName>
    </recommendedName>
</protein>
<feature type="transmembrane region" description="Helical" evidence="1">
    <location>
        <begin position="145"/>
        <end position="163"/>
    </location>
</feature>
<accession>A0A3A1QVX1</accession>
<name>A0A3A1QVX1_9BACI</name>
<dbReference type="PANTHER" id="PTHR37814:SF1">
    <property type="entry name" value="MEMBRANE PROTEIN"/>
    <property type="match status" value="1"/>
</dbReference>
<dbReference type="AlphaFoldDB" id="A0A3A1QVX1"/>
<feature type="transmembrane region" description="Helical" evidence="1">
    <location>
        <begin position="219"/>
        <end position="240"/>
    </location>
</feature>
<evidence type="ECO:0008006" key="4">
    <source>
        <dbReference type="Google" id="ProtNLM"/>
    </source>
</evidence>
<evidence type="ECO:0000313" key="2">
    <source>
        <dbReference type="EMBL" id="RIW30161.1"/>
    </source>
</evidence>
<comment type="caution">
    <text evidence="2">The sequence shown here is derived from an EMBL/GenBank/DDBJ whole genome shotgun (WGS) entry which is preliminary data.</text>
</comment>
<keyword evidence="1" id="KW-1133">Transmembrane helix</keyword>
<feature type="transmembrane region" description="Helical" evidence="1">
    <location>
        <begin position="121"/>
        <end position="140"/>
    </location>
</feature>
<feature type="transmembrane region" description="Helical" evidence="1">
    <location>
        <begin position="321"/>
        <end position="339"/>
    </location>
</feature>
<dbReference type="PANTHER" id="PTHR37814">
    <property type="entry name" value="CONSERVED MEMBRANE PROTEIN"/>
    <property type="match status" value="1"/>
</dbReference>
<evidence type="ECO:0000313" key="3">
    <source>
        <dbReference type="Proteomes" id="UP000265801"/>
    </source>
</evidence>
<feature type="transmembrane region" description="Helical" evidence="1">
    <location>
        <begin position="296"/>
        <end position="315"/>
    </location>
</feature>
<reference evidence="2 3" key="1">
    <citation type="submission" date="2018-09" db="EMBL/GenBank/DDBJ databases">
        <title>Bacillus saliacetes sp. nov., isolated from Thai shrimp paste (Ka-pi).</title>
        <authorList>
            <person name="Daroonpunt R."/>
            <person name="Tanasupawat S."/>
            <person name="Yiamsombut S."/>
        </authorList>
    </citation>
    <scope>NUCLEOTIDE SEQUENCE [LARGE SCALE GENOMIC DNA]</scope>
    <source>
        <strain evidence="2 3">SKP7-4</strain>
    </source>
</reference>
<feature type="transmembrane region" description="Helical" evidence="1">
    <location>
        <begin position="7"/>
        <end position="26"/>
    </location>
</feature>
<dbReference type="Proteomes" id="UP000265801">
    <property type="component" value="Unassembled WGS sequence"/>
</dbReference>
<feature type="transmembrane region" description="Helical" evidence="1">
    <location>
        <begin position="88"/>
        <end position="109"/>
    </location>
</feature>
<sequence length="346" mass="38500">MKRWSGVFQLAAVYVGTIIGAGFATGREIVEFFTRFGFIGLIGILISGYLFIFLGSKIMVKAHEIKAVSYEQFNEYLFGKWFSKFMNILMMLMLLGVTAVMLSGAGAVFEEQLNMNKQTGVLLSIFLGLIVMAVGMKGLFAVNTLVVPAMIIFNISIMFATIFKPEFLEAIMKIPHADDGWKAVISPFSYAAFNLAMAQAVLVPVAAEIKDIKTVKYGGILGGVLLTIILVSSHFTLVMIPHVTTYEIPMAVVMKSLAGSLYGIYIFIIFGEIFTSIIGGVFGLEKQLANYWNGRRIFITLGIFGFVYLLSFFEYSQLLSYLYPLFGYLSLLFIILLWMKPAETRL</sequence>
<dbReference type="OrthoDB" id="4424890at2"/>
<dbReference type="RefSeq" id="WP_119548538.1">
    <property type="nucleotide sequence ID" value="NZ_QXIR01000027.1"/>
</dbReference>
<dbReference type="EMBL" id="QXIR01000027">
    <property type="protein sequence ID" value="RIW30161.1"/>
    <property type="molecule type" value="Genomic_DNA"/>
</dbReference>
<proteinExistence type="predicted"/>
<feature type="transmembrane region" description="Helical" evidence="1">
    <location>
        <begin position="260"/>
        <end position="284"/>
    </location>
</feature>
<dbReference type="InterPro" id="IPR038728">
    <property type="entry name" value="YkvI-like"/>
</dbReference>
<feature type="transmembrane region" description="Helical" evidence="1">
    <location>
        <begin position="32"/>
        <end position="54"/>
    </location>
</feature>
<keyword evidence="1" id="KW-0472">Membrane</keyword>
<evidence type="ECO:0000256" key="1">
    <source>
        <dbReference type="SAM" id="Phobius"/>
    </source>
</evidence>
<organism evidence="2 3">
    <name type="scientific">Bacillus salacetis</name>
    <dbReference type="NCBI Taxonomy" id="2315464"/>
    <lineage>
        <taxon>Bacteria</taxon>
        <taxon>Bacillati</taxon>
        <taxon>Bacillota</taxon>
        <taxon>Bacilli</taxon>
        <taxon>Bacillales</taxon>
        <taxon>Bacillaceae</taxon>
        <taxon>Bacillus</taxon>
    </lineage>
</organism>
<keyword evidence="3" id="KW-1185">Reference proteome</keyword>
<keyword evidence="1" id="KW-0812">Transmembrane</keyword>
<gene>
    <name evidence="2" type="ORF">D3H55_17090</name>
</gene>